<organism evidence="2 3">
    <name type="scientific">Flavobacterium artemisiae</name>
    <dbReference type="NCBI Taxonomy" id="2126556"/>
    <lineage>
        <taxon>Bacteria</taxon>
        <taxon>Pseudomonadati</taxon>
        <taxon>Bacteroidota</taxon>
        <taxon>Flavobacteriia</taxon>
        <taxon>Flavobacteriales</taxon>
        <taxon>Flavobacteriaceae</taxon>
        <taxon>Flavobacterium</taxon>
    </lineage>
</organism>
<comment type="caution">
    <text evidence="2">The sequence shown here is derived from an EMBL/GenBank/DDBJ whole genome shotgun (WGS) entry which is preliminary data.</text>
</comment>
<dbReference type="RefSeq" id="WP_379813700.1">
    <property type="nucleotide sequence ID" value="NZ_JBHUDZ010000018.1"/>
</dbReference>
<feature type="transmembrane region" description="Helical" evidence="1">
    <location>
        <begin position="42"/>
        <end position="67"/>
    </location>
</feature>
<keyword evidence="1" id="KW-0812">Transmembrane</keyword>
<evidence type="ECO:0000313" key="2">
    <source>
        <dbReference type="EMBL" id="MFD1605890.1"/>
    </source>
</evidence>
<keyword evidence="1" id="KW-0472">Membrane</keyword>
<reference evidence="3" key="1">
    <citation type="journal article" date="2019" name="Int. J. Syst. Evol. Microbiol.">
        <title>The Global Catalogue of Microorganisms (GCM) 10K type strain sequencing project: providing services to taxonomists for standard genome sequencing and annotation.</title>
        <authorList>
            <consortium name="The Broad Institute Genomics Platform"/>
            <consortium name="The Broad Institute Genome Sequencing Center for Infectious Disease"/>
            <person name="Wu L."/>
            <person name="Ma J."/>
        </authorList>
    </citation>
    <scope>NUCLEOTIDE SEQUENCE [LARGE SCALE GENOMIC DNA]</scope>
    <source>
        <strain evidence="3">CCUG 70865</strain>
    </source>
</reference>
<feature type="transmembrane region" description="Helical" evidence="1">
    <location>
        <begin position="12"/>
        <end position="36"/>
    </location>
</feature>
<proteinExistence type="predicted"/>
<feature type="transmembrane region" description="Helical" evidence="1">
    <location>
        <begin position="115"/>
        <end position="132"/>
    </location>
</feature>
<sequence>MTDSFTFKNLGILFTFYSIVYVFVYYGFYGINIFYYTDLQGVLTLFLSNTIKIIIFSSLVLLIVAGTSKKSFQVKNQTFNKLSLRKTIILFYILFIIFIGLFIMLLLGIDSRINRPLFSITVFVVIGILHAIDRLSKLIHYKFKISAYNLKAYFSLILIVPYFMCQLIITEVNYFPKSDRLYFCYNESKIVETGKKFKLYLIGKTDENIFIYDKSRNQTLIFEMSNVKDFKIYDVPAPNLYPKEGAVIPDKAP</sequence>
<feature type="transmembrane region" description="Helical" evidence="1">
    <location>
        <begin position="152"/>
        <end position="169"/>
    </location>
</feature>
<evidence type="ECO:0000313" key="3">
    <source>
        <dbReference type="Proteomes" id="UP001597138"/>
    </source>
</evidence>
<feature type="transmembrane region" description="Helical" evidence="1">
    <location>
        <begin position="88"/>
        <end position="109"/>
    </location>
</feature>
<protein>
    <submittedName>
        <fullName evidence="2">Uncharacterized protein</fullName>
    </submittedName>
</protein>
<keyword evidence="3" id="KW-1185">Reference proteome</keyword>
<dbReference type="Proteomes" id="UP001597138">
    <property type="component" value="Unassembled WGS sequence"/>
</dbReference>
<name>A0ABW4HKK1_9FLAO</name>
<accession>A0ABW4HKK1</accession>
<keyword evidence="1" id="KW-1133">Transmembrane helix</keyword>
<evidence type="ECO:0000256" key="1">
    <source>
        <dbReference type="SAM" id="Phobius"/>
    </source>
</evidence>
<gene>
    <name evidence="2" type="ORF">ACFSC2_24340</name>
</gene>
<dbReference type="EMBL" id="JBHUDZ010000018">
    <property type="protein sequence ID" value="MFD1605890.1"/>
    <property type="molecule type" value="Genomic_DNA"/>
</dbReference>